<dbReference type="PANTHER" id="PTHR43386:SF6">
    <property type="entry name" value="ABC TRANSPORTER PERMEASE PROTEIN"/>
    <property type="match status" value="1"/>
</dbReference>
<evidence type="ECO:0000256" key="7">
    <source>
        <dbReference type="RuleBase" id="RU363032"/>
    </source>
</evidence>
<dbReference type="InterPro" id="IPR000515">
    <property type="entry name" value="MetI-like"/>
</dbReference>
<feature type="domain" description="ABC transmembrane type-1" evidence="8">
    <location>
        <begin position="92"/>
        <end position="280"/>
    </location>
</feature>
<dbReference type="InterPro" id="IPR035906">
    <property type="entry name" value="MetI-like_sf"/>
</dbReference>
<organism evidence="9 10">
    <name type="scientific">Candidatus Segetimicrobium genomatis</name>
    <dbReference type="NCBI Taxonomy" id="2569760"/>
    <lineage>
        <taxon>Bacteria</taxon>
        <taxon>Bacillati</taxon>
        <taxon>Candidatus Sysuimicrobiota</taxon>
        <taxon>Candidatus Sysuimicrobiia</taxon>
        <taxon>Candidatus Sysuimicrobiales</taxon>
        <taxon>Candidatus Segetimicrobiaceae</taxon>
        <taxon>Candidatus Segetimicrobium</taxon>
    </lineage>
</organism>
<evidence type="ECO:0000256" key="1">
    <source>
        <dbReference type="ARBA" id="ARBA00004651"/>
    </source>
</evidence>
<evidence type="ECO:0000256" key="2">
    <source>
        <dbReference type="ARBA" id="ARBA00022448"/>
    </source>
</evidence>
<feature type="transmembrane region" description="Helical" evidence="7">
    <location>
        <begin position="260"/>
        <end position="280"/>
    </location>
</feature>
<keyword evidence="3" id="KW-1003">Cell membrane</keyword>
<dbReference type="Proteomes" id="UP000320048">
    <property type="component" value="Unassembled WGS sequence"/>
</dbReference>
<evidence type="ECO:0000313" key="10">
    <source>
        <dbReference type="Proteomes" id="UP000320048"/>
    </source>
</evidence>
<evidence type="ECO:0000256" key="4">
    <source>
        <dbReference type="ARBA" id="ARBA00022692"/>
    </source>
</evidence>
<comment type="similarity">
    <text evidence="7">Belongs to the binding-protein-dependent transport system permease family.</text>
</comment>
<evidence type="ECO:0000256" key="3">
    <source>
        <dbReference type="ARBA" id="ARBA00022475"/>
    </source>
</evidence>
<dbReference type="AlphaFoldDB" id="A0A537J970"/>
<keyword evidence="2 7" id="KW-0813">Transport</keyword>
<evidence type="ECO:0000313" key="9">
    <source>
        <dbReference type="EMBL" id="TMI80094.1"/>
    </source>
</evidence>
<feature type="transmembrane region" description="Helical" evidence="7">
    <location>
        <begin position="94"/>
        <end position="118"/>
    </location>
</feature>
<gene>
    <name evidence="9" type="ORF">E6H04_09245</name>
</gene>
<evidence type="ECO:0000256" key="6">
    <source>
        <dbReference type="ARBA" id="ARBA00023136"/>
    </source>
</evidence>
<proteinExistence type="inferred from homology"/>
<sequence>MAQGALFSPAVSPARPGAAGLLWRMVRRRRITGVGAALILIVVLGALAAPVLAPYDPVALNVPDRLLGPRDAHPFGTDEFGRDILSRTLYGARLSLLVGALVTALAATAGVLVGLAAGSSPRADRILMRIMDGLMAFPDVLLAIGLMAALGPSARNVVLSLGFVYTPRIARVVRAAVLVVIRLEYVEAARAVGASGARILARHILVNCASPVIVQGTFITAYAMLGEAALSFLGVGVPPQVPTWGGIISAGQVYLRQAPWISLFPGVAIIVSVLALNLLGDGLRDFLDPRLRYS</sequence>
<comment type="subcellular location">
    <subcellularLocation>
        <location evidence="1 7">Cell membrane</location>
        <topology evidence="1 7">Multi-pass membrane protein</topology>
    </subcellularLocation>
</comment>
<dbReference type="InterPro" id="IPR025966">
    <property type="entry name" value="OppC_N"/>
</dbReference>
<dbReference type="GO" id="GO:0005886">
    <property type="term" value="C:plasma membrane"/>
    <property type="evidence" value="ECO:0007669"/>
    <property type="project" value="UniProtKB-SubCell"/>
</dbReference>
<dbReference type="CDD" id="cd06261">
    <property type="entry name" value="TM_PBP2"/>
    <property type="match status" value="1"/>
</dbReference>
<feature type="transmembrane region" description="Helical" evidence="7">
    <location>
        <begin position="31"/>
        <end position="53"/>
    </location>
</feature>
<dbReference type="Gene3D" id="1.10.3720.10">
    <property type="entry name" value="MetI-like"/>
    <property type="match status" value="1"/>
</dbReference>
<keyword evidence="4 7" id="KW-0812">Transmembrane</keyword>
<protein>
    <submittedName>
        <fullName evidence="9">ABC transporter permease</fullName>
    </submittedName>
</protein>
<keyword evidence="6 7" id="KW-0472">Membrane</keyword>
<dbReference type="InterPro" id="IPR050366">
    <property type="entry name" value="BP-dependent_transpt_permease"/>
</dbReference>
<feature type="transmembrane region" description="Helical" evidence="7">
    <location>
        <begin position="204"/>
        <end position="225"/>
    </location>
</feature>
<dbReference type="Pfam" id="PF12911">
    <property type="entry name" value="OppC_N"/>
    <property type="match status" value="1"/>
</dbReference>
<dbReference type="GO" id="GO:0055085">
    <property type="term" value="P:transmembrane transport"/>
    <property type="evidence" value="ECO:0007669"/>
    <property type="project" value="InterPro"/>
</dbReference>
<dbReference type="PROSITE" id="PS50928">
    <property type="entry name" value="ABC_TM1"/>
    <property type="match status" value="1"/>
</dbReference>
<name>A0A537J970_9BACT</name>
<accession>A0A537J970</accession>
<dbReference type="PANTHER" id="PTHR43386">
    <property type="entry name" value="OLIGOPEPTIDE TRANSPORT SYSTEM PERMEASE PROTEIN APPC"/>
    <property type="match status" value="1"/>
</dbReference>
<dbReference type="EMBL" id="VBAO01000242">
    <property type="protein sequence ID" value="TMI80094.1"/>
    <property type="molecule type" value="Genomic_DNA"/>
</dbReference>
<dbReference type="SUPFAM" id="SSF161098">
    <property type="entry name" value="MetI-like"/>
    <property type="match status" value="1"/>
</dbReference>
<dbReference type="Pfam" id="PF00528">
    <property type="entry name" value="BPD_transp_1"/>
    <property type="match status" value="1"/>
</dbReference>
<evidence type="ECO:0000259" key="8">
    <source>
        <dbReference type="PROSITE" id="PS50928"/>
    </source>
</evidence>
<comment type="caution">
    <text evidence="9">The sequence shown here is derived from an EMBL/GenBank/DDBJ whole genome shotgun (WGS) entry which is preliminary data.</text>
</comment>
<evidence type="ECO:0000256" key="5">
    <source>
        <dbReference type="ARBA" id="ARBA00022989"/>
    </source>
</evidence>
<reference evidence="9 10" key="1">
    <citation type="journal article" date="2019" name="Nat. Microbiol.">
        <title>Mediterranean grassland soil C-N compound turnover is dependent on rainfall and depth, and is mediated by genomically divergent microorganisms.</title>
        <authorList>
            <person name="Diamond S."/>
            <person name="Andeer P.F."/>
            <person name="Li Z."/>
            <person name="Crits-Christoph A."/>
            <person name="Burstein D."/>
            <person name="Anantharaman K."/>
            <person name="Lane K.R."/>
            <person name="Thomas B.C."/>
            <person name="Pan C."/>
            <person name="Northen T.R."/>
            <person name="Banfield J.F."/>
        </authorList>
    </citation>
    <scope>NUCLEOTIDE SEQUENCE [LARGE SCALE GENOMIC DNA]</scope>
    <source>
        <strain evidence="9">NP_7</strain>
    </source>
</reference>
<keyword evidence="5 7" id="KW-1133">Transmembrane helix</keyword>